<comment type="caution">
    <text evidence="1">The sequence shown here is derived from an EMBL/GenBank/DDBJ whole genome shotgun (WGS) entry which is preliminary data.</text>
</comment>
<reference evidence="1" key="1">
    <citation type="submission" date="2023-03" db="EMBL/GenBank/DDBJ databases">
        <title>Massive genome expansion in bonnet fungi (Mycena s.s.) driven by repeated elements and novel gene families across ecological guilds.</title>
        <authorList>
            <consortium name="Lawrence Berkeley National Laboratory"/>
            <person name="Harder C.B."/>
            <person name="Miyauchi S."/>
            <person name="Viragh M."/>
            <person name="Kuo A."/>
            <person name="Thoen E."/>
            <person name="Andreopoulos B."/>
            <person name="Lu D."/>
            <person name="Skrede I."/>
            <person name="Drula E."/>
            <person name="Henrissat B."/>
            <person name="Morin E."/>
            <person name="Kohler A."/>
            <person name="Barry K."/>
            <person name="LaButti K."/>
            <person name="Morin E."/>
            <person name="Salamov A."/>
            <person name="Lipzen A."/>
            <person name="Mereny Z."/>
            <person name="Hegedus B."/>
            <person name="Baldrian P."/>
            <person name="Stursova M."/>
            <person name="Weitz H."/>
            <person name="Taylor A."/>
            <person name="Grigoriev I.V."/>
            <person name="Nagy L.G."/>
            <person name="Martin F."/>
            <person name="Kauserud H."/>
        </authorList>
    </citation>
    <scope>NUCLEOTIDE SEQUENCE</scope>
    <source>
        <strain evidence="1">CBHHK173m</strain>
    </source>
</reference>
<accession>A0AAD6U113</accession>
<name>A0AAD6U113_9AGAR</name>
<organism evidence="1 2">
    <name type="scientific">Mycena belliarum</name>
    <dbReference type="NCBI Taxonomy" id="1033014"/>
    <lineage>
        <taxon>Eukaryota</taxon>
        <taxon>Fungi</taxon>
        <taxon>Dikarya</taxon>
        <taxon>Basidiomycota</taxon>
        <taxon>Agaricomycotina</taxon>
        <taxon>Agaricomycetes</taxon>
        <taxon>Agaricomycetidae</taxon>
        <taxon>Agaricales</taxon>
        <taxon>Marasmiineae</taxon>
        <taxon>Mycenaceae</taxon>
        <taxon>Mycena</taxon>
    </lineage>
</organism>
<gene>
    <name evidence="1" type="ORF">B0H15DRAFT_950446</name>
</gene>
<dbReference type="EMBL" id="JARJCN010000031">
    <property type="protein sequence ID" value="KAJ7086336.1"/>
    <property type="molecule type" value="Genomic_DNA"/>
</dbReference>
<evidence type="ECO:0000313" key="1">
    <source>
        <dbReference type="EMBL" id="KAJ7086336.1"/>
    </source>
</evidence>
<dbReference type="Proteomes" id="UP001222325">
    <property type="component" value="Unassembled WGS sequence"/>
</dbReference>
<sequence>MIQQRTLLTISVFAIGQTSGRFKFRMSHPLLSEQGQDQREKLGLWNSRHLLIIDNIRRNMRTQKSSRKLRKTENQSGDLLGLVASRAPLLARLSAVYFGWAV</sequence>
<dbReference type="AlphaFoldDB" id="A0AAD6U113"/>
<evidence type="ECO:0000313" key="2">
    <source>
        <dbReference type="Proteomes" id="UP001222325"/>
    </source>
</evidence>
<proteinExistence type="predicted"/>
<keyword evidence="2" id="KW-1185">Reference proteome</keyword>
<protein>
    <submittedName>
        <fullName evidence="1">Uncharacterized protein</fullName>
    </submittedName>
</protein>